<keyword evidence="2" id="KW-0732">Signal</keyword>
<feature type="signal peptide" evidence="2">
    <location>
        <begin position="1"/>
        <end position="19"/>
    </location>
</feature>
<gene>
    <name evidence="3" type="ORF">FOXG_19732</name>
</gene>
<dbReference type="EMBL" id="DS231704">
    <property type="protein sequence ID" value="KNB06607.1"/>
    <property type="molecule type" value="Genomic_DNA"/>
</dbReference>
<name>A0A0J9WN38_FUSO4</name>
<dbReference type="AlphaFoldDB" id="A0A0J9WN38"/>
<dbReference type="VEuPathDB" id="FungiDB:FOXG_19732"/>
<feature type="compositionally biased region" description="Low complexity" evidence="1">
    <location>
        <begin position="114"/>
        <end position="126"/>
    </location>
</feature>
<accession>A0A0J9WN38</accession>
<reference evidence="3" key="1">
    <citation type="submission" date="2007-04" db="EMBL/GenBank/DDBJ databases">
        <authorList>
            <consortium name="The Broad Institute Genome Sequencing Platform"/>
            <person name="Birren B."/>
            <person name="Lander E."/>
            <person name="Galagan J."/>
            <person name="Nusbaum C."/>
            <person name="Devon K."/>
            <person name="Ma L.-J."/>
            <person name="Jaffe D."/>
            <person name="Butler J."/>
            <person name="Alvarez P."/>
            <person name="Gnerre S."/>
            <person name="Grabherr M."/>
            <person name="Kleber M."/>
            <person name="Mauceli E."/>
            <person name="Brockman W."/>
            <person name="MacCallum I.A."/>
            <person name="Young S."/>
            <person name="LaButti K."/>
            <person name="DeCaprio D."/>
            <person name="Crawford M."/>
            <person name="Koehrsen M."/>
            <person name="Engels R."/>
            <person name="Montgomery P."/>
            <person name="Pearson M."/>
            <person name="Howarth C."/>
            <person name="Larson L."/>
            <person name="White J."/>
            <person name="O'Leary S."/>
            <person name="Kodira C."/>
            <person name="Zeng Q."/>
            <person name="Yandava C."/>
            <person name="Alvarado L."/>
            <person name="Kistler C."/>
            <person name="Shim W.-B."/>
            <person name="Kang S."/>
            <person name="Woloshuk C."/>
        </authorList>
    </citation>
    <scope>NUCLEOTIDE SEQUENCE</scope>
    <source>
        <strain evidence="3">4287</strain>
    </source>
</reference>
<protein>
    <submittedName>
        <fullName evidence="3">Uncharacterized protein</fullName>
    </submittedName>
</protein>
<dbReference type="OrthoDB" id="5022742at2759"/>
<evidence type="ECO:0000256" key="2">
    <source>
        <dbReference type="SAM" id="SignalP"/>
    </source>
</evidence>
<sequence length="132" mass="14400">MHFPYILPFVALGLGVANAAVIDDSDMLDTRAPKCEAGINLIRLDLRHGKSFTGFGKPGDCKNLPKNVNDFDVNSRGTKSLVRCFECTVYEKSDCQPGDSITLEAIEHSRPWVKRSSTGGAGSASARTKRQR</sequence>
<organism evidence="3 4">
    <name type="scientific">Fusarium oxysporum f. sp. lycopersici (strain 4287 / CBS 123668 / FGSC 9935 / NRRL 34936)</name>
    <name type="common">Fusarium vascular wilt of tomato</name>
    <dbReference type="NCBI Taxonomy" id="426428"/>
    <lineage>
        <taxon>Eukaryota</taxon>
        <taxon>Fungi</taxon>
        <taxon>Dikarya</taxon>
        <taxon>Ascomycota</taxon>
        <taxon>Pezizomycotina</taxon>
        <taxon>Sordariomycetes</taxon>
        <taxon>Hypocreomycetidae</taxon>
        <taxon>Hypocreales</taxon>
        <taxon>Nectriaceae</taxon>
        <taxon>Fusarium</taxon>
        <taxon>Fusarium oxysporum species complex</taxon>
    </lineage>
</organism>
<feature type="region of interest" description="Disordered" evidence="1">
    <location>
        <begin position="112"/>
        <end position="132"/>
    </location>
</feature>
<proteinExistence type="predicted"/>
<dbReference type="Proteomes" id="UP000009097">
    <property type="component" value="Unassembled WGS sequence"/>
</dbReference>
<evidence type="ECO:0000256" key="1">
    <source>
        <dbReference type="SAM" id="MobiDB-lite"/>
    </source>
</evidence>
<dbReference type="GeneID" id="28960438"/>
<evidence type="ECO:0000313" key="3">
    <source>
        <dbReference type="EMBL" id="KNB06607.1"/>
    </source>
</evidence>
<evidence type="ECO:0000313" key="4">
    <source>
        <dbReference type="Proteomes" id="UP000009097"/>
    </source>
</evidence>
<dbReference type="KEGG" id="fox:FOXG_19732"/>
<dbReference type="RefSeq" id="XP_018244652.1">
    <property type="nucleotide sequence ID" value="XM_018399997.1"/>
</dbReference>
<feature type="chain" id="PRO_5005325257" evidence="2">
    <location>
        <begin position="20"/>
        <end position="132"/>
    </location>
</feature>
<reference evidence="3" key="2">
    <citation type="journal article" date="2010" name="Nature">
        <title>Comparative genomics reveals mobile pathogenicity chromosomes in Fusarium.</title>
        <authorList>
            <person name="Ma L.J."/>
            <person name="van der Does H.C."/>
            <person name="Borkovich K.A."/>
            <person name="Coleman J.J."/>
            <person name="Daboussi M.J."/>
            <person name="Di Pietro A."/>
            <person name="Dufresne M."/>
            <person name="Freitag M."/>
            <person name="Grabherr M."/>
            <person name="Henrissat B."/>
            <person name="Houterman P.M."/>
            <person name="Kang S."/>
            <person name="Shim W.B."/>
            <person name="Woloshuk C."/>
            <person name="Xie X."/>
            <person name="Xu J.R."/>
            <person name="Antoniw J."/>
            <person name="Baker S.E."/>
            <person name="Bluhm B.H."/>
            <person name="Breakspear A."/>
            <person name="Brown D.W."/>
            <person name="Butchko R.A."/>
            <person name="Chapman S."/>
            <person name="Coulson R."/>
            <person name="Coutinho P.M."/>
            <person name="Danchin E.G."/>
            <person name="Diener A."/>
            <person name="Gale L.R."/>
            <person name="Gardiner D.M."/>
            <person name="Goff S."/>
            <person name="Hammond-Kosack K.E."/>
            <person name="Hilburn K."/>
            <person name="Hua-Van A."/>
            <person name="Jonkers W."/>
            <person name="Kazan K."/>
            <person name="Kodira C.D."/>
            <person name="Koehrsen M."/>
            <person name="Kumar L."/>
            <person name="Lee Y.H."/>
            <person name="Li L."/>
            <person name="Manners J.M."/>
            <person name="Miranda-Saavedra D."/>
            <person name="Mukherjee M."/>
            <person name="Park G."/>
            <person name="Park J."/>
            <person name="Park S.Y."/>
            <person name="Proctor R.H."/>
            <person name="Regev A."/>
            <person name="Ruiz-Roldan M.C."/>
            <person name="Sain D."/>
            <person name="Sakthikumar S."/>
            <person name="Sykes S."/>
            <person name="Schwartz D.C."/>
            <person name="Turgeon B.G."/>
            <person name="Wapinski I."/>
            <person name="Yoder O."/>
            <person name="Young S."/>
            <person name="Zeng Q."/>
            <person name="Zhou S."/>
            <person name="Galagan J."/>
            <person name="Cuomo C.A."/>
            <person name="Kistler H.C."/>
            <person name="Rep M."/>
        </authorList>
    </citation>
    <scope>NUCLEOTIDE SEQUENCE [LARGE SCALE GENOMIC DNA]</scope>
    <source>
        <strain evidence="3">4287</strain>
    </source>
</reference>